<dbReference type="PANTHER" id="PTHR30408:SF12">
    <property type="entry name" value="TYPE I RESTRICTION ENZYME MJAVIII SPECIFICITY SUBUNIT"/>
    <property type="match status" value="1"/>
</dbReference>
<dbReference type="REBASE" id="432615">
    <property type="entry name" value="S.Kva80ORF167P"/>
</dbReference>
<evidence type="ECO:0000313" key="3">
    <source>
        <dbReference type="EMBL" id="QMS55482.1"/>
    </source>
</evidence>
<dbReference type="GO" id="GO:0003677">
    <property type="term" value="F:DNA binding"/>
    <property type="evidence" value="ECO:0007669"/>
    <property type="project" value="UniProtKB-KW"/>
</dbReference>
<dbReference type="Proteomes" id="UP000216825">
    <property type="component" value="Chromosome"/>
</dbReference>
<dbReference type="EMBL" id="CP059343">
    <property type="protein sequence ID" value="QMS55482.1"/>
    <property type="molecule type" value="Genomic_DNA"/>
</dbReference>
<reference evidence="3 4" key="2">
    <citation type="submission" date="2020-07" db="EMBL/GenBank/DDBJ databases">
        <title>Genome of starter culture bacteria Kocuria salsicia reveals its technological properties and safety for usage in meat industry.</title>
        <authorList>
            <person name="Michael M."/>
            <person name="Konstantin K."/>
            <person name="Evgenii K."/>
            <person name="Galina S."/>
            <person name="Oksana K."/>
            <person name="Andrei L."/>
        </authorList>
    </citation>
    <scope>NUCLEOTIDE SEQUENCE [LARGE SCALE GENOMIC DNA]</scope>
    <source>
        <strain evidence="3 4">80</strain>
    </source>
</reference>
<evidence type="ECO:0000256" key="1">
    <source>
        <dbReference type="ARBA" id="ARBA00022747"/>
    </source>
</evidence>
<dbReference type="PANTHER" id="PTHR30408">
    <property type="entry name" value="TYPE-1 RESTRICTION ENZYME ECOKI SPECIFICITY PROTEIN"/>
    <property type="match status" value="1"/>
</dbReference>
<name>A0A7D7Q385_KOCVA</name>
<protein>
    <recommendedName>
        <fullName evidence="5">Type I restriction modification DNA specificity domain-containing protein</fullName>
    </recommendedName>
</protein>
<dbReference type="InterPro" id="IPR044946">
    <property type="entry name" value="Restrct_endonuc_typeI_TRD_sf"/>
</dbReference>
<dbReference type="Gene3D" id="3.90.220.20">
    <property type="entry name" value="DNA methylase specificity domains"/>
    <property type="match status" value="3"/>
</dbReference>
<dbReference type="AlphaFoldDB" id="A0A7D7Q385"/>
<keyword evidence="2" id="KW-0238">DNA-binding</keyword>
<evidence type="ECO:0008006" key="5">
    <source>
        <dbReference type="Google" id="ProtNLM"/>
    </source>
</evidence>
<dbReference type="GO" id="GO:0009307">
    <property type="term" value="P:DNA restriction-modification system"/>
    <property type="evidence" value="ECO:0007669"/>
    <property type="project" value="UniProtKB-KW"/>
</dbReference>
<keyword evidence="1" id="KW-0680">Restriction system</keyword>
<proteinExistence type="predicted"/>
<evidence type="ECO:0000256" key="2">
    <source>
        <dbReference type="ARBA" id="ARBA00023125"/>
    </source>
</evidence>
<organism evidence="3 4">
    <name type="scientific">Kocuria varians</name>
    <name type="common">Micrococcus varians</name>
    <dbReference type="NCBI Taxonomy" id="1272"/>
    <lineage>
        <taxon>Bacteria</taxon>
        <taxon>Bacillati</taxon>
        <taxon>Actinomycetota</taxon>
        <taxon>Actinomycetes</taxon>
        <taxon>Micrococcales</taxon>
        <taxon>Micrococcaceae</taxon>
        <taxon>Kocuria</taxon>
    </lineage>
</organism>
<sequence>MIPMRELVSHSIGGGWGDDLPMDGTEKVAIIRGADFPGVARGDVSTVPLRWESTRKLPQRTLEVGDIVLEGSGGTSDRPTGRTVFISESLLAQFDVPVIPASFCRLMRIDQSKADPHYVYWWLQGMYAEGRTWAYQNRSTGIANFQFQHFLDAEVVRLPRREEQRAIAATLGAIDDKIESNRRATAAGESLVRTIVESALDASEGEDGVLGDYCALVKSQVKVEAIDPAANYIGLEYMPRGSIFLNRWGKAEGLGSNKTAFRRGDLLFGKLRPYFKKVGIAPIDGVCSTDILAVRPKNPRDIALVAAVAASDALIDALSAGSTGTRMPRASWKDLAAWRVPVLTTAERIELSARVDPLVERLTQLTFESHRLAALRDALMPELLSGRLRVPVGTS</sequence>
<gene>
    <name evidence="3" type="ORF">CIB50_0000166</name>
</gene>
<evidence type="ECO:0000313" key="4">
    <source>
        <dbReference type="Proteomes" id="UP000216825"/>
    </source>
</evidence>
<dbReference type="SUPFAM" id="SSF116734">
    <property type="entry name" value="DNA methylase specificity domain"/>
    <property type="match status" value="2"/>
</dbReference>
<keyword evidence="4" id="KW-1185">Reference proteome</keyword>
<reference evidence="4" key="1">
    <citation type="submission" date="2017-08" db="EMBL/GenBank/DDBJ databases">
        <title>Draft Genome Sequence of Kocuria varians 80.</title>
        <authorList>
            <person name="Minaev M."/>
            <person name="Kurbakov K.A."/>
            <person name="Solodovnikova G.I."/>
            <person name="Kuznetsova O.A."/>
            <person name="Lisitsyn A.B."/>
        </authorList>
    </citation>
    <scope>NUCLEOTIDE SEQUENCE [LARGE SCALE GENOMIC DNA]</scope>
    <source>
        <strain evidence="4">80</strain>
    </source>
</reference>
<dbReference type="InterPro" id="IPR052021">
    <property type="entry name" value="Type-I_RS_S_subunit"/>
</dbReference>
<accession>A0A7D7Q385</accession>
<dbReference type="KEGG" id="kvr:CIB50_0000166"/>